<gene>
    <name evidence="3" type="ORF">NBM05_08600</name>
</gene>
<proteinExistence type="inferred from homology"/>
<dbReference type="Pfam" id="PF13561">
    <property type="entry name" value="adh_short_C2"/>
    <property type="match status" value="1"/>
</dbReference>
<dbReference type="Proteomes" id="UP001139502">
    <property type="component" value="Unassembled WGS sequence"/>
</dbReference>
<evidence type="ECO:0000313" key="3">
    <source>
        <dbReference type="EMBL" id="MCP3426061.1"/>
    </source>
</evidence>
<dbReference type="PANTHER" id="PTHR24321">
    <property type="entry name" value="DEHYDROGENASES, SHORT CHAIN"/>
    <property type="match status" value="1"/>
</dbReference>
<dbReference type="AlphaFoldDB" id="A0A9X2HI02"/>
<dbReference type="PRINTS" id="PR00080">
    <property type="entry name" value="SDRFAMILY"/>
</dbReference>
<name>A0A9X2HI02_9MICC</name>
<evidence type="ECO:0000256" key="2">
    <source>
        <dbReference type="ARBA" id="ARBA00023002"/>
    </source>
</evidence>
<dbReference type="InterPro" id="IPR002347">
    <property type="entry name" value="SDR_fam"/>
</dbReference>
<dbReference type="PANTHER" id="PTHR24321:SF8">
    <property type="entry name" value="ESTRADIOL 17-BETA-DEHYDROGENASE 8-RELATED"/>
    <property type="match status" value="1"/>
</dbReference>
<protein>
    <submittedName>
        <fullName evidence="3">SDR family oxidoreductase</fullName>
    </submittedName>
</protein>
<dbReference type="PROSITE" id="PS00061">
    <property type="entry name" value="ADH_SHORT"/>
    <property type="match status" value="1"/>
</dbReference>
<organism evidence="3 4">
    <name type="scientific">Rothia santali</name>
    <dbReference type="NCBI Taxonomy" id="2949643"/>
    <lineage>
        <taxon>Bacteria</taxon>
        <taxon>Bacillati</taxon>
        <taxon>Actinomycetota</taxon>
        <taxon>Actinomycetes</taxon>
        <taxon>Micrococcales</taxon>
        <taxon>Micrococcaceae</taxon>
        <taxon>Rothia</taxon>
    </lineage>
</organism>
<dbReference type="EMBL" id="JANAFB010000018">
    <property type="protein sequence ID" value="MCP3426061.1"/>
    <property type="molecule type" value="Genomic_DNA"/>
</dbReference>
<accession>A0A9X2HI02</accession>
<dbReference type="Gene3D" id="3.40.50.720">
    <property type="entry name" value="NAD(P)-binding Rossmann-like Domain"/>
    <property type="match status" value="1"/>
</dbReference>
<dbReference type="GO" id="GO:0016491">
    <property type="term" value="F:oxidoreductase activity"/>
    <property type="evidence" value="ECO:0007669"/>
    <property type="project" value="UniProtKB-KW"/>
</dbReference>
<evidence type="ECO:0000256" key="1">
    <source>
        <dbReference type="ARBA" id="ARBA00006484"/>
    </source>
</evidence>
<comment type="similarity">
    <text evidence="1">Belongs to the short-chain dehydrogenases/reductases (SDR) family.</text>
</comment>
<sequence length="198" mass="20208">MAALVEAVVAEHGRLDRVVANAGGHGFATVGETDDAAWRASIDGNLTTAFATARAVLPALAAGGGSIVFVSSLAGLRAGPETAGYTVGKHAVIGLMRSVARDYGHRGVRANAVCPGWVRTPMADEEMALLVREGGAGDVEEAYARVTRDVPLRRPAEPDDVAGTVAFLLGPDAAYVHGATLVVDGGAHIVDLPTLAFG</sequence>
<dbReference type="InterPro" id="IPR036291">
    <property type="entry name" value="NAD(P)-bd_dom_sf"/>
</dbReference>
<dbReference type="CDD" id="cd05233">
    <property type="entry name" value="SDR_c"/>
    <property type="match status" value="1"/>
</dbReference>
<comment type="caution">
    <text evidence="3">The sequence shown here is derived from an EMBL/GenBank/DDBJ whole genome shotgun (WGS) entry which is preliminary data.</text>
</comment>
<dbReference type="InterPro" id="IPR020904">
    <property type="entry name" value="Sc_DH/Rdtase_CS"/>
</dbReference>
<keyword evidence="2" id="KW-0560">Oxidoreductase</keyword>
<dbReference type="RefSeq" id="WP_254166559.1">
    <property type="nucleotide sequence ID" value="NZ_JANAFB010000018.1"/>
</dbReference>
<reference evidence="3" key="1">
    <citation type="submission" date="2022-06" db="EMBL/GenBank/DDBJ databases">
        <title>Rothia sp. isolated from sandalwood seedling.</title>
        <authorList>
            <person name="Tuikhar N."/>
            <person name="Kirdat K."/>
            <person name="Thorat V."/>
            <person name="Swetha P."/>
            <person name="Padma S."/>
            <person name="Sundararaj R."/>
            <person name="Yadav A."/>
        </authorList>
    </citation>
    <scope>NUCLEOTIDE SEQUENCE</scope>
    <source>
        <strain evidence="3">AR01</strain>
    </source>
</reference>
<dbReference type="PRINTS" id="PR00081">
    <property type="entry name" value="GDHRDH"/>
</dbReference>
<evidence type="ECO:0000313" key="4">
    <source>
        <dbReference type="Proteomes" id="UP001139502"/>
    </source>
</evidence>
<keyword evidence="4" id="KW-1185">Reference proteome</keyword>
<dbReference type="SUPFAM" id="SSF51735">
    <property type="entry name" value="NAD(P)-binding Rossmann-fold domains"/>
    <property type="match status" value="1"/>
</dbReference>